<comment type="caution">
    <text evidence="1">The sequence shown here is derived from an EMBL/GenBank/DDBJ whole genome shotgun (WGS) entry which is preliminary data.</text>
</comment>
<dbReference type="RefSeq" id="WP_146888375.1">
    <property type="nucleotide sequence ID" value="NZ_VORX01000001.1"/>
</dbReference>
<evidence type="ECO:0000313" key="1">
    <source>
        <dbReference type="EMBL" id="TXE10415.1"/>
    </source>
</evidence>
<sequence>MKKNLENDQKTIQERSKSAVDRRKFLKIGGLAVAGTSLMLYSCESEALTETDLSDSDEMFRKENKGRQVYNLGKGDLGILRYAYVLEQLEAAFYQNVVDGGYWMNSANAEEKLVFEDIYQHEKIHRDWFEKVLMPFENGKSERVLPKLEFDFSSINFNDRDSVMRNSILLEDTGVSAYNGAGPLLMNTDYLLLAGKIVSVEARHASTLRSLYGNTKYFAGDDVVNEQGLDLFSTPQEVLAAASGFIVTKINAQQLPTY</sequence>
<organism evidence="1 2">
    <name type="scientific">Gelidibacter salicanalis</name>
    <dbReference type="NCBI Taxonomy" id="291193"/>
    <lineage>
        <taxon>Bacteria</taxon>
        <taxon>Pseudomonadati</taxon>
        <taxon>Bacteroidota</taxon>
        <taxon>Flavobacteriia</taxon>
        <taxon>Flavobacteriales</taxon>
        <taxon>Flavobacteriaceae</taxon>
        <taxon>Gelidibacter</taxon>
    </lineage>
</organism>
<reference evidence="1 2" key="1">
    <citation type="submission" date="2019-08" db="EMBL/GenBank/DDBJ databases">
        <title>Genome sequence of Gelidibacter salicanalis IC162T.</title>
        <authorList>
            <person name="Bowman J.P."/>
        </authorList>
    </citation>
    <scope>NUCLEOTIDE SEQUENCE [LARGE SCALE GENOMIC DNA]</scope>
    <source>
        <strain evidence="1 2">IC162</strain>
    </source>
</reference>
<accession>A0A5C7AV64</accession>
<dbReference type="EMBL" id="VORX01000001">
    <property type="protein sequence ID" value="TXE10415.1"/>
    <property type="molecule type" value="Genomic_DNA"/>
</dbReference>
<dbReference type="Proteomes" id="UP000321734">
    <property type="component" value="Unassembled WGS sequence"/>
</dbReference>
<evidence type="ECO:0000313" key="2">
    <source>
        <dbReference type="Proteomes" id="UP000321734"/>
    </source>
</evidence>
<proteinExistence type="predicted"/>
<dbReference type="AlphaFoldDB" id="A0A5C7AV64"/>
<gene>
    <name evidence="1" type="ORF">ES711_00445</name>
</gene>
<protein>
    <submittedName>
        <fullName evidence="1">Ferritin-like domain-containing protein</fullName>
    </submittedName>
</protein>
<name>A0A5C7AV64_9FLAO</name>
<dbReference type="OrthoDB" id="954262at2"/>
<dbReference type="Pfam" id="PF13668">
    <property type="entry name" value="Ferritin_2"/>
    <property type="match status" value="1"/>
</dbReference>
<dbReference type="InterPro" id="IPR009078">
    <property type="entry name" value="Ferritin-like_SF"/>
</dbReference>
<dbReference type="SUPFAM" id="SSF47240">
    <property type="entry name" value="Ferritin-like"/>
    <property type="match status" value="1"/>
</dbReference>
<keyword evidence="2" id="KW-1185">Reference proteome</keyword>